<evidence type="ECO:0000313" key="2">
    <source>
        <dbReference type="Proteomes" id="UP000269945"/>
    </source>
</evidence>
<dbReference type="AlphaFoldDB" id="A0A9X9M6K3"/>
<reference evidence="1 2" key="1">
    <citation type="submission" date="2018-10" db="EMBL/GenBank/DDBJ databases">
        <authorList>
            <person name="Ekblom R."/>
            <person name="Jareborg N."/>
        </authorList>
    </citation>
    <scope>NUCLEOTIDE SEQUENCE [LARGE SCALE GENOMIC DNA]</scope>
    <source>
        <tissue evidence="1">Muscle</tissue>
    </source>
</reference>
<dbReference type="EMBL" id="CYRY02043529">
    <property type="protein sequence ID" value="VCX37997.1"/>
    <property type="molecule type" value="Genomic_DNA"/>
</dbReference>
<gene>
    <name evidence="1" type="ORF">BN2614_LOCUS13</name>
</gene>
<comment type="caution">
    <text evidence="1">The sequence shown here is derived from an EMBL/GenBank/DDBJ whole genome shotgun (WGS) entry which is preliminary data.</text>
</comment>
<feature type="non-terminal residue" evidence="1">
    <location>
        <position position="1"/>
    </location>
</feature>
<evidence type="ECO:0000313" key="1">
    <source>
        <dbReference type="EMBL" id="VCX37997.1"/>
    </source>
</evidence>
<accession>A0A9X9M6K3</accession>
<keyword evidence="2" id="KW-1185">Reference proteome</keyword>
<organism evidence="1 2">
    <name type="scientific">Gulo gulo</name>
    <name type="common">Wolverine</name>
    <name type="synonym">Gluton</name>
    <dbReference type="NCBI Taxonomy" id="48420"/>
    <lineage>
        <taxon>Eukaryota</taxon>
        <taxon>Metazoa</taxon>
        <taxon>Chordata</taxon>
        <taxon>Craniata</taxon>
        <taxon>Vertebrata</taxon>
        <taxon>Euteleostomi</taxon>
        <taxon>Mammalia</taxon>
        <taxon>Eutheria</taxon>
        <taxon>Laurasiatheria</taxon>
        <taxon>Carnivora</taxon>
        <taxon>Caniformia</taxon>
        <taxon>Musteloidea</taxon>
        <taxon>Mustelidae</taxon>
        <taxon>Guloninae</taxon>
        <taxon>Gulo</taxon>
    </lineage>
</organism>
<sequence>CQEDNKNVKDLEEIQTLVNKTKRDLGINHPQVHMGQLYLTHKLITENQEKPRT</sequence>
<dbReference type="Proteomes" id="UP000269945">
    <property type="component" value="Unassembled WGS sequence"/>
</dbReference>
<name>A0A9X9M6K3_GULGU</name>
<proteinExistence type="predicted"/>
<protein>
    <submittedName>
        <fullName evidence="1">Uncharacterized protein</fullName>
    </submittedName>
</protein>